<keyword evidence="4 11" id="KW-0963">Cytoplasm</keyword>
<evidence type="ECO:0000256" key="10">
    <source>
        <dbReference type="ARBA" id="ARBA00047639"/>
    </source>
</evidence>
<gene>
    <name evidence="11 15" type="primary">hisS</name>
    <name evidence="15" type="ORF">H0A74_00665</name>
</gene>
<dbReference type="HAMAP" id="MF_00127">
    <property type="entry name" value="His_tRNA_synth"/>
    <property type="match status" value="1"/>
</dbReference>
<feature type="binding site" evidence="12">
    <location>
        <position position="258"/>
    </location>
    <ligand>
        <name>L-histidine</name>
        <dbReference type="ChEBI" id="CHEBI:57595"/>
    </ligand>
</feature>
<keyword evidence="8 11" id="KW-0648">Protein biosynthesis</keyword>
<dbReference type="InterPro" id="IPR045864">
    <property type="entry name" value="aa-tRNA-synth_II/BPL/LPL"/>
</dbReference>
<comment type="subcellular location">
    <subcellularLocation>
        <location evidence="1 11">Cytoplasm</location>
    </subcellularLocation>
</comment>
<accession>A0A853G176</accession>
<feature type="binding site" evidence="12">
    <location>
        <begin position="262"/>
        <end position="263"/>
    </location>
    <ligand>
        <name>L-histidine</name>
        <dbReference type="ChEBI" id="CHEBI:57595"/>
    </ligand>
</feature>
<dbReference type="GO" id="GO:0005524">
    <property type="term" value="F:ATP binding"/>
    <property type="evidence" value="ECO:0007669"/>
    <property type="project" value="UniProtKB-UniRule"/>
</dbReference>
<evidence type="ECO:0000256" key="11">
    <source>
        <dbReference type="HAMAP-Rule" id="MF_00127"/>
    </source>
</evidence>
<dbReference type="FunFam" id="3.30.930.10:FF:000005">
    <property type="entry name" value="Histidine--tRNA ligase"/>
    <property type="match status" value="1"/>
</dbReference>
<dbReference type="InterPro" id="IPR041715">
    <property type="entry name" value="HisRS-like_core"/>
</dbReference>
<evidence type="ECO:0000256" key="5">
    <source>
        <dbReference type="ARBA" id="ARBA00022598"/>
    </source>
</evidence>
<evidence type="ECO:0000256" key="2">
    <source>
        <dbReference type="ARBA" id="ARBA00008226"/>
    </source>
</evidence>
<dbReference type="GO" id="GO:0006427">
    <property type="term" value="P:histidyl-tRNA aminoacylation"/>
    <property type="evidence" value="ECO:0007669"/>
    <property type="project" value="UniProtKB-UniRule"/>
</dbReference>
<keyword evidence="7 11" id="KW-0067">ATP-binding</keyword>
<dbReference type="InterPro" id="IPR015807">
    <property type="entry name" value="His-tRNA-ligase"/>
</dbReference>
<comment type="catalytic activity">
    <reaction evidence="10 11">
        <text>tRNA(His) + L-histidine + ATP = L-histidyl-tRNA(His) + AMP + diphosphate + H(+)</text>
        <dbReference type="Rhea" id="RHEA:17313"/>
        <dbReference type="Rhea" id="RHEA-COMP:9665"/>
        <dbReference type="Rhea" id="RHEA-COMP:9689"/>
        <dbReference type="ChEBI" id="CHEBI:15378"/>
        <dbReference type="ChEBI" id="CHEBI:30616"/>
        <dbReference type="ChEBI" id="CHEBI:33019"/>
        <dbReference type="ChEBI" id="CHEBI:57595"/>
        <dbReference type="ChEBI" id="CHEBI:78442"/>
        <dbReference type="ChEBI" id="CHEBI:78527"/>
        <dbReference type="ChEBI" id="CHEBI:456215"/>
        <dbReference type="EC" id="6.1.1.21"/>
    </reaction>
</comment>
<dbReference type="InterPro" id="IPR004516">
    <property type="entry name" value="HisRS/HisZ"/>
</dbReference>
<dbReference type="PANTHER" id="PTHR43707:SF1">
    <property type="entry name" value="HISTIDINE--TRNA LIGASE, MITOCHONDRIAL-RELATED"/>
    <property type="match status" value="1"/>
</dbReference>
<dbReference type="InterPro" id="IPR036621">
    <property type="entry name" value="Anticodon-bd_dom_sf"/>
</dbReference>
<dbReference type="InterPro" id="IPR004154">
    <property type="entry name" value="Anticodon-bd"/>
</dbReference>
<dbReference type="PIRSF" id="PIRSF001549">
    <property type="entry name" value="His-tRNA_synth"/>
    <property type="match status" value="1"/>
</dbReference>
<dbReference type="PROSITE" id="PS50076">
    <property type="entry name" value="DNAJ_2"/>
    <property type="match status" value="1"/>
</dbReference>
<dbReference type="EMBL" id="JACCHU010000001">
    <property type="protein sequence ID" value="NYT52094.1"/>
    <property type="molecule type" value="Genomic_DNA"/>
</dbReference>
<evidence type="ECO:0000259" key="14">
    <source>
        <dbReference type="PROSITE" id="PS50862"/>
    </source>
</evidence>
<dbReference type="InterPro" id="IPR006195">
    <property type="entry name" value="aa-tRNA-synth_II"/>
</dbReference>
<comment type="subunit">
    <text evidence="3 11">Homodimer.</text>
</comment>
<dbReference type="InterPro" id="IPR001623">
    <property type="entry name" value="DnaJ_domain"/>
</dbReference>
<dbReference type="NCBIfam" id="TIGR00442">
    <property type="entry name" value="hisS"/>
    <property type="match status" value="1"/>
</dbReference>
<organism evidence="15 16">
    <name type="scientific">Candidatus Vesicomyosocius endoextente</name>
    <dbReference type="NCBI Taxonomy" id="2738853"/>
    <lineage>
        <taxon>Bacteria</taxon>
        <taxon>Pseudomonadati</taxon>
        <taxon>Pseudomonadota</taxon>
        <taxon>Gammaproteobacteria</taxon>
        <taxon>Candidatus Pseudothioglobaceae</taxon>
        <taxon>Candidatus Vesicomyidisocius</taxon>
    </lineage>
</organism>
<evidence type="ECO:0000256" key="3">
    <source>
        <dbReference type="ARBA" id="ARBA00011738"/>
    </source>
</evidence>
<dbReference type="GO" id="GO:0005737">
    <property type="term" value="C:cytoplasm"/>
    <property type="evidence" value="ECO:0007669"/>
    <property type="project" value="UniProtKB-SubCell"/>
</dbReference>
<name>A0A853G176_9GAMM</name>
<dbReference type="PANTHER" id="PTHR43707">
    <property type="entry name" value="HISTIDYL-TRNA SYNTHETASE"/>
    <property type="match status" value="1"/>
</dbReference>
<feature type="domain" description="Aminoacyl-transfer RNA synthetases class-II family profile" evidence="14">
    <location>
        <begin position="1"/>
        <end position="354"/>
    </location>
</feature>
<sequence>MSKKIQAIRGMNDLLPKNSALWLSLEKTIFDLFITYGYQNIRTPIVEKTDTFCRAIGGDTDIVEKEMYSWKEASGESLSLRPEGTAGCVRMMIEHNLPRESIQKVFYQGAMFRHERPQKGRYRQFHQVGLEIFGVFNAKADAELIIIIHTLWQIIGLKNIVLEINTLGSNEVRNAYRKVLVAYFNQHKNQLNEDGLKQLKTNPFRILDSKNKAMYSLISDAPKLIDYLDKKSTKHFEQFKSYLDALNITYVINTSLVRGLDYYNRTVFEWTTTDLGTQSTICAGGRYDGLIEKMGGMPTPAVGLAIGLERLVLLLEAQNLILTKSILSICLIAFGKKEQIKSIQIANTLHDELPNIIIYNDLTLGSFKSQFEKADKIKANFALILGEQELNNNQISIKPLRNQGKQQTMNLEEAIKYFKENQ</sequence>
<feature type="binding site" evidence="12">
    <location>
        <position position="113"/>
    </location>
    <ligand>
        <name>L-histidine</name>
        <dbReference type="ChEBI" id="CHEBI:57595"/>
    </ligand>
</feature>
<feature type="binding site" evidence="12">
    <location>
        <begin position="83"/>
        <end position="85"/>
    </location>
    <ligand>
        <name>L-histidine</name>
        <dbReference type="ChEBI" id="CHEBI:57595"/>
    </ligand>
</feature>
<evidence type="ECO:0000313" key="16">
    <source>
        <dbReference type="Proteomes" id="UP000525329"/>
    </source>
</evidence>
<feature type="binding site" evidence="12">
    <location>
        <position position="127"/>
    </location>
    <ligand>
        <name>L-histidine</name>
        <dbReference type="ChEBI" id="CHEBI:57595"/>
    </ligand>
</feature>
<proteinExistence type="inferred from homology"/>
<evidence type="ECO:0000256" key="9">
    <source>
        <dbReference type="ARBA" id="ARBA00023146"/>
    </source>
</evidence>
<dbReference type="Pfam" id="PF13393">
    <property type="entry name" value="tRNA-synt_His"/>
    <property type="match status" value="1"/>
</dbReference>
<dbReference type="SUPFAM" id="SSF55681">
    <property type="entry name" value="Class II aaRS and biotin synthetases"/>
    <property type="match status" value="1"/>
</dbReference>
<dbReference type="Gene3D" id="3.30.930.10">
    <property type="entry name" value="Bira Bifunctional Protein, Domain 2"/>
    <property type="match status" value="1"/>
</dbReference>
<evidence type="ECO:0000313" key="15">
    <source>
        <dbReference type="EMBL" id="NYT52094.1"/>
    </source>
</evidence>
<dbReference type="AlphaFoldDB" id="A0A853G176"/>
<dbReference type="Gene3D" id="3.40.50.800">
    <property type="entry name" value="Anticodon-binding domain"/>
    <property type="match status" value="1"/>
</dbReference>
<evidence type="ECO:0000259" key="13">
    <source>
        <dbReference type="PROSITE" id="PS50076"/>
    </source>
</evidence>
<feature type="binding site" evidence="12">
    <location>
        <position position="131"/>
    </location>
    <ligand>
        <name>L-histidine</name>
        <dbReference type="ChEBI" id="CHEBI:57595"/>
    </ligand>
</feature>
<keyword evidence="6 11" id="KW-0547">Nucleotide-binding</keyword>
<dbReference type="PROSITE" id="PS50862">
    <property type="entry name" value="AA_TRNA_LIGASE_II"/>
    <property type="match status" value="1"/>
</dbReference>
<evidence type="ECO:0000256" key="1">
    <source>
        <dbReference type="ARBA" id="ARBA00004496"/>
    </source>
</evidence>
<evidence type="ECO:0000256" key="8">
    <source>
        <dbReference type="ARBA" id="ARBA00022917"/>
    </source>
</evidence>
<dbReference type="EC" id="6.1.1.21" evidence="11"/>
<reference evidence="15 16" key="1">
    <citation type="submission" date="2020-05" db="EMBL/GenBank/DDBJ databases">
        <title>Horizontal transmission and recombination maintain forever young bacterial symbiont genomes.</title>
        <authorList>
            <person name="Russell S.L."/>
            <person name="Pepper-Tunick E."/>
            <person name="Svedberg J."/>
            <person name="Byrne A."/>
            <person name="Ruelas Castillo J."/>
            <person name="Vollmers C."/>
            <person name="Beinart R.A."/>
            <person name="Corbett-Detig R."/>
        </authorList>
    </citation>
    <scope>NUCLEOTIDE SEQUENCE [LARGE SCALE GENOMIC DNA]</scope>
    <source>
        <strain evidence="15">Monterey_2004</strain>
    </source>
</reference>
<dbReference type="GO" id="GO:0004821">
    <property type="term" value="F:histidine-tRNA ligase activity"/>
    <property type="evidence" value="ECO:0007669"/>
    <property type="project" value="UniProtKB-UniRule"/>
</dbReference>
<evidence type="ECO:0000256" key="12">
    <source>
        <dbReference type="PIRSR" id="PIRSR001549-1"/>
    </source>
</evidence>
<dbReference type="Pfam" id="PF03129">
    <property type="entry name" value="HGTP_anticodon"/>
    <property type="match status" value="1"/>
</dbReference>
<dbReference type="Proteomes" id="UP000525329">
    <property type="component" value="Unassembled WGS sequence"/>
</dbReference>
<dbReference type="CDD" id="cd00773">
    <property type="entry name" value="HisRS-like_core"/>
    <property type="match status" value="1"/>
</dbReference>
<evidence type="ECO:0000256" key="4">
    <source>
        <dbReference type="ARBA" id="ARBA00022490"/>
    </source>
</evidence>
<feature type="domain" description="J" evidence="13">
    <location>
        <begin position="150"/>
        <end position="240"/>
    </location>
</feature>
<keyword evidence="5 11" id="KW-0436">Ligase</keyword>
<evidence type="ECO:0000256" key="7">
    <source>
        <dbReference type="ARBA" id="ARBA00022840"/>
    </source>
</evidence>
<protein>
    <recommendedName>
        <fullName evidence="11">Histidine--tRNA ligase</fullName>
        <ecNumber evidence="11">6.1.1.21</ecNumber>
    </recommendedName>
    <alternativeName>
        <fullName evidence="11">Histidyl-tRNA synthetase</fullName>
        <shortName evidence="11">HisRS</shortName>
    </alternativeName>
</protein>
<comment type="caution">
    <text evidence="15">The sequence shown here is derived from an EMBL/GenBank/DDBJ whole genome shotgun (WGS) entry which is preliminary data.</text>
</comment>
<dbReference type="SUPFAM" id="SSF52954">
    <property type="entry name" value="Class II aaRS ABD-related"/>
    <property type="match status" value="1"/>
</dbReference>
<evidence type="ECO:0000256" key="6">
    <source>
        <dbReference type="ARBA" id="ARBA00022741"/>
    </source>
</evidence>
<keyword evidence="9 11" id="KW-0030">Aminoacyl-tRNA synthetase</keyword>
<comment type="similarity">
    <text evidence="2 11">Belongs to the class-II aminoacyl-tRNA synthetase family.</text>
</comment>